<evidence type="ECO:0000313" key="1">
    <source>
        <dbReference type="EMBL" id="KAK6351890.1"/>
    </source>
</evidence>
<reference evidence="1 2" key="1">
    <citation type="submission" date="2019-10" db="EMBL/GenBank/DDBJ databases">
        <authorList>
            <person name="Palmer J.M."/>
        </authorList>
    </citation>
    <scope>NUCLEOTIDE SEQUENCE [LARGE SCALE GENOMIC DNA]</scope>
    <source>
        <strain evidence="1 2">TWF718</strain>
    </source>
</reference>
<accession>A0AAN8N983</accession>
<keyword evidence="2" id="KW-1185">Reference proteome</keyword>
<comment type="caution">
    <text evidence="1">The sequence shown here is derived from an EMBL/GenBank/DDBJ whole genome shotgun (WGS) entry which is preliminary data.</text>
</comment>
<organism evidence="1 2">
    <name type="scientific">Orbilia javanica</name>
    <dbReference type="NCBI Taxonomy" id="47235"/>
    <lineage>
        <taxon>Eukaryota</taxon>
        <taxon>Fungi</taxon>
        <taxon>Dikarya</taxon>
        <taxon>Ascomycota</taxon>
        <taxon>Pezizomycotina</taxon>
        <taxon>Orbiliomycetes</taxon>
        <taxon>Orbiliales</taxon>
        <taxon>Orbiliaceae</taxon>
        <taxon>Orbilia</taxon>
    </lineage>
</organism>
<dbReference type="EMBL" id="JAVHNR010000002">
    <property type="protein sequence ID" value="KAK6351890.1"/>
    <property type="molecule type" value="Genomic_DNA"/>
</dbReference>
<name>A0AAN8N983_9PEZI</name>
<dbReference type="AlphaFoldDB" id="A0AAN8N983"/>
<sequence>MIRKGYFSIQPIEFDVSSNSSIVRMELHLDNVLPRWDDLGAKISSSYPISGFPRPLYDDIDLSGRDPRRAGVHRSIGSMLKNKSHLYKGRTSSNTVSMVYPEQRQNT</sequence>
<protein>
    <submittedName>
        <fullName evidence="1">Uncharacterized protein</fullName>
    </submittedName>
</protein>
<dbReference type="Proteomes" id="UP001313282">
    <property type="component" value="Unassembled WGS sequence"/>
</dbReference>
<gene>
    <name evidence="1" type="ORF">TWF718_005034</name>
</gene>
<proteinExistence type="predicted"/>
<evidence type="ECO:0000313" key="2">
    <source>
        <dbReference type="Proteomes" id="UP001313282"/>
    </source>
</evidence>